<gene>
    <name evidence="1" type="ORF">EDD38_3270</name>
</gene>
<dbReference type="RefSeq" id="WP_162871590.1">
    <property type="nucleotide sequence ID" value="NZ_RKQG01000001.1"/>
</dbReference>
<comment type="caution">
    <text evidence="1">The sequence shown here is derived from an EMBL/GenBank/DDBJ whole genome shotgun (WGS) entry which is preliminary data.</text>
</comment>
<evidence type="ECO:0000313" key="2">
    <source>
        <dbReference type="Proteomes" id="UP000266906"/>
    </source>
</evidence>
<proteinExistence type="predicted"/>
<organism evidence="1 2">
    <name type="scientific">Kitasatospora cineracea</name>
    <dbReference type="NCBI Taxonomy" id="88074"/>
    <lineage>
        <taxon>Bacteria</taxon>
        <taxon>Bacillati</taxon>
        <taxon>Actinomycetota</taxon>
        <taxon>Actinomycetes</taxon>
        <taxon>Kitasatosporales</taxon>
        <taxon>Streptomycetaceae</taxon>
        <taxon>Kitasatospora</taxon>
    </lineage>
</organism>
<dbReference type="AlphaFoldDB" id="A0A3N4RND0"/>
<dbReference type="EMBL" id="RKQG01000001">
    <property type="protein sequence ID" value="RPE34928.1"/>
    <property type="molecule type" value="Genomic_DNA"/>
</dbReference>
<dbReference type="Proteomes" id="UP000266906">
    <property type="component" value="Unassembled WGS sequence"/>
</dbReference>
<sequence length="58" mass="6366">MTSDGWPVVGEDVACTLGEVLDADTVEALRRSRPPIHIHTDPLSDDDLRALLSRLRAL</sequence>
<accession>A0A3N4RND0</accession>
<keyword evidence="2" id="KW-1185">Reference proteome</keyword>
<evidence type="ECO:0000313" key="1">
    <source>
        <dbReference type="EMBL" id="RPE34928.1"/>
    </source>
</evidence>
<name>A0A3N4RND0_9ACTN</name>
<protein>
    <submittedName>
        <fullName evidence="1">Uncharacterized protein</fullName>
    </submittedName>
</protein>
<reference evidence="1 2" key="1">
    <citation type="submission" date="2018-11" db="EMBL/GenBank/DDBJ databases">
        <title>Sequencing the genomes of 1000 actinobacteria strains.</title>
        <authorList>
            <person name="Klenk H.-P."/>
        </authorList>
    </citation>
    <scope>NUCLEOTIDE SEQUENCE [LARGE SCALE GENOMIC DNA]</scope>
    <source>
        <strain evidence="1 2">DSM 44781</strain>
    </source>
</reference>